<evidence type="ECO:0000313" key="3">
    <source>
        <dbReference type="EMBL" id="GCA76267.1"/>
    </source>
</evidence>
<dbReference type="Proteomes" id="UP000324917">
    <property type="component" value="Unassembled WGS sequence"/>
</dbReference>
<dbReference type="InterPro" id="IPR052509">
    <property type="entry name" value="Metal_resp_DNA-bind_regulator"/>
</dbReference>
<dbReference type="InterPro" id="IPR036388">
    <property type="entry name" value="WH-like_DNA-bd_sf"/>
</dbReference>
<accession>A0A5A5RT61</accession>
<gene>
    <name evidence="3" type="ORF">MiTe_03109</name>
</gene>
<comment type="caution">
    <text evidence="3">The sequence shown here is derived from an EMBL/GenBank/DDBJ whole genome shotgun (WGS) entry which is preliminary data.</text>
</comment>
<dbReference type="RefSeq" id="WP_149987468.1">
    <property type="nucleotide sequence ID" value="NZ_BHVP01000065.1"/>
</dbReference>
<dbReference type="PANTHER" id="PTHR33169:SF14">
    <property type="entry name" value="TRANSCRIPTIONAL REGULATOR RV3488"/>
    <property type="match status" value="1"/>
</dbReference>
<dbReference type="SUPFAM" id="SSF46785">
    <property type="entry name" value="Winged helix' DNA-binding domain"/>
    <property type="match status" value="1"/>
</dbReference>
<dbReference type="Pfam" id="PF03551">
    <property type="entry name" value="PadR"/>
    <property type="match status" value="1"/>
</dbReference>
<organism evidence="3 4">
    <name type="scientific">Microcystis aeruginosa NIES-2520</name>
    <dbReference type="NCBI Taxonomy" id="2303982"/>
    <lineage>
        <taxon>Bacteria</taxon>
        <taxon>Bacillati</taxon>
        <taxon>Cyanobacteriota</taxon>
        <taxon>Cyanophyceae</taxon>
        <taxon>Oscillatoriophycideae</taxon>
        <taxon>Chroococcales</taxon>
        <taxon>Microcystaceae</taxon>
        <taxon>Microcystis</taxon>
    </lineage>
</organism>
<evidence type="ECO:0000313" key="4">
    <source>
        <dbReference type="Proteomes" id="UP000324917"/>
    </source>
</evidence>
<reference evidence="3 4" key="1">
    <citation type="submission" date="2018-09" db="EMBL/GenBank/DDBJ databases">
        <title>Evolutionary history of phycoerythrin pigmentation in the water bloom-forming cyanobacterium Microcystis aeruginosa.</title>
        <authorList>
            <person name="Tanabe Y."/>
            <person name="Tanabe Y."/>
            <person name="Yamaguchi H."/>
        </authorList>
    </citation>
    <scope>NUCLEOTIDE SEQUENCE [LARGE SCALE GENOMIC DNA]</scope>
    <source>
        <strain evidence="3 4">NIES-2520</strain>
    </source>
</reference>
<protein>
    <recommendedName>
        <fullName evidence="2">Transcription regulator PadR N-terminal domain-containing protein</fullName>
    </recommendedName>
</protein>
<feature type="region of interest" description="Disordered" evidence="1">
    <location>
        <begin position="1"/>
        <end position="29"/>
    </location>
</feature>
<dbReference type="EMBL" id="BHVP01000065">
    <property type="protein sequence ID" value="GCA76267.1"/>
    <property type="molecule type" value="Genomic_DNA"/>
</dbReference>
<feature type="compositionally biased region" description="Low complexity" evidence="1">
    <location>
        <begin position="10"/>
        <end position="24"/>
    </location>
</feature>
<dbReference type="InterPro" id="IPR036390">
    <property type="entry name" value="WH_DNA-bd_sf"/>
</dbReference>
<dbReference type="PANTHER" id="PTHR33169">
    <property type="entry name" value="PADR-FAMILY TRANSCRIPTIONAL REGULATOR"/>
    <property type="match status" value="1"/>
</dbReference>
<evidence type="ECO:0000256" key="1">
    <source>
        <dbReference type="SAM" id="MobiDB-lite"/>
    </source>
</evidence>
<name>A0A5A5RT61_MICAE</name>
<evidence type="ECO:0000259" key="2">
    <source>
        <dbReference type="Pfam" id="PF03551"/>
    </source>
</evidence>
<dbReference type="Gene3D" id="1.10.10.10">
    <property type="entry name" value="Winged helix-like DNA-binding domain superfamily/Winged helix DNA-binding domain"/>
    <property type="match status" value="1"/>
</dbReference>
<sequence>MKCTLNQYCPDSGGDQNPNNGGNPHVINSAEPVSRAVPKPVSITPNEELVLLSLQNKELYGLQIIESIADASGGHRKLRIGSLYPTLHSLEEKGLIKSRWGDERPDDRGGARRRYYHLTQLGERTISSIQEFRHNLLHWKPV</sequence>
<feature type="domain" description="Transcription regulator PadR N-terminal" evidence="2">
    <location>
        <begin position="50"/>
        <end position="126"/>
    </location>
</feature>
<proteinExistence type="predicted"/>
<dbReference type="InterPro" id="IPR005149">
    <property type="entry name" value="Tscrpt_reg_PadR_N"/>
</dbReference>
<dbReference type="AlphaFoldDB" id="A0A5A5RT61"/>